<evidence type="ECO:0000313" key="2">
    <source>
        <dbReference type="Proteomes" id="UP000240760"/>
    </source>
</evidence>
<organism evidence="1 2">
    <name type="scientific">Trichoderma longibrachiatum ATCC 18648</name>
    <dbReference type="NCBI Taxonomy" id="983965"/>
    <lineage>
        <taxon>Eukaryota</taxon>
        <taxon>Fungi</taxon>
        <taxon>Dikarya</taxon>
        <taxon>Ascomycota</taxon>
        <taxon>Pezizomycotina</taxon>
        <taxon>Sordariomycetes</taxon>
        <taxon>Hypocreomycetidae</taxon>
        <taxon>Hypocreales</taxon>
        <taxon>Hypocreaceae</taxon>
        <taxon>Trichoderma</taxon>
    </lineage>
</organism>
<protein>
    <submittedName>
        <fullName evidence="1">Uncharacterized protein</fullName>
    </submittedName>
</protein>
<accession>A0A2T4BT82</accession>
<sequence length="164" mass="17906">MGNSNGVLAKALYYRHEAGVTGWKKRESSPYFMMERGGLGSVAGCQNRSPARSGSQSRVVRVPSYEMGPDAVQRHTHTTGSACLFLCLDNIQESSAHGKSDATPAPLLVGKTCSHPPSCAVSQSYITCPSDFELRCLLVSVQKWEGEENVAPFRDCIVVWRVRL</sequence>
<reference evidence="1 2" key="1">
    <citation type="submission" date="2016-07" db="EMBL/GenBank/DDBJ databases">
        <title>Multiple horizontal gene transfer events from other fungi enriched the ability of initially mycotrophic Trichoderma (Ascomycota) to feed on dead plant biomass.</title>
        <authorList>
            <consortium name="DOE Joint Genome Institute"/>
            <person name="Aerts A."/>
            <person name="Atanasova L."/>
            <person name="Chenthamara K."/>
            <person name="Zhang J."/>
            <person name="Grujic M."/>
            <person name="Henrissat B."/>
            <person name="Kuo A."/>
            <person name="Salamov A."/>
            <person name="Lipzen A."/>
            <person name="Labutti K."/>
            <person name="Barry K."/>
            <person name="Miao Y."/>
            <person name="Rahimi M.J."/>
            <person name="Shen Q."/>
            <person name="Grigoriev I.V."/>
            <person name="Kubicek C.P."/>
            <person name="Druzhinina I.S."/>
        </authorList>
    </citation>
    <scope>NUCLEOTIDE SEQUENCE [LARGE SCALE GENOMIC DNA]</scope>
    <source>
        <strain evidence="1 2">ATCC 18648</strain>
    </source>
</reference>
<dbReference type="EMBL" id="KZ679141">
    <property type="protein sequence ID" value="PTB72521.1"/>
    <property type="molecule type" value="Genomic_DNA"/>
</dbReference>
<dbReference type="Proteomes" id="UP000240760">
    <property type="component" value="Unassembled WGS sequence"/>
</dbReference>
<name>A0A2T4BT82_TRILO</name>
<gene>
    <name evidence="1" type="ORF">M440DRAFT_1091091</name>
</gene>
<keyword evidence="2" id="KW-1185">Reference proteome</keyword>
<proteinExistence type="predicted"/>
<evidence type="ECO:0000313" key="1">
    <source>
        <dbReference type="EMBL" id="PTB72521.1"/>
    </source>
</evidence>
<dbReference type="AlphaFoldDB" id="A0A2T4BT82"/>